<proteinExistence type="predicted"/>
<dbReference type="PaxDb" id="6945-B7QFR7"/>
<dbReference type="EMBL" id="ABJB010639666">
    <property type="status" value="NOT_ANNOTATED_CDS"/>
    <property type="molecule type" value="Genomic_DNA"/>
</dbReference>
<evidence type="ECO:0000313" key="3">
    <source>
        <dbReference type="EnsemblMetazoa" id="ISCW012454-PA"/>
    </source>
</evidence>
<dbReference type="AlphaFoldDB" id="B7QFR7"/>
<keyword evidence="4" id="KW-1185">Reference proteome</keyword>
<dbReference type="EMBL" id="DS926957">
    <property type="protein sequence ID" value="EEC17689.1"/>
    <property type="molecule type" value="Genomic_DNA"/>
</dbReference>
<sequence length="236" mass="25929">MHQNHPELLKDQYWNEVMPPELPYTLASRQFYCFPHQGSTACMIIPPNKASFVSRDKLPANTPLRGAQNEEEIFHLSDLSLAEPKTHTPTVSEQGQPKEPEGTGAKDDILSSSVEDDPSTVVYMDGDSSSDDHQPLSDFEDDDLRVLPVHGSAPAQKNGCSASVPIPGGHPTEAPPRKRTNRSQRGKSHRRLSAKDDLAANLLPDEEDVRHVGDIVPLSPPRHVPSKRNNSKGTVV</sequence>
<dbReference type="OrthoDB" id="6503548at2759"/>
<dbReference type="EMBL" id="ABJB010301251">
    <property type="status" value="NOT_ANNOTATED_CDS"/>
    <property type="molecule type" value="Genomic_DNA"/>
</dbReference>
<evidence type="ECO:0000256" key="1">
    <source>
        <dbReference type="SAM" id="MobiDB-lite"/>
    </source>
</evidence>
<gene>
    <name evidence="2" type="ORF">IscW_ISCW012454</name>
</gene>
<dbReference type="EMBL" id="ABJB011100819">
    <property type="status" value="NOT_ANNOTATED_CDS"/>
    <property type="molecule type" value="Genomic_DNA"/>
</dbReference>
<dbReference type="HOGENOM" id="CLU_1176583_0_0_1"/>
<evidence type="ECO:0000313" key="4">
    <source>
        <dbReference type="Proteomes" id="UP000001555"/>
    </source>
</evidence>
<feature type="compositionally biased region" description="Basic residues" evidence="1">
    <location>
        <begin position="177"/>
        <end position="192"/>
    </location>
</feature>
<feature type="compositionally biased region" description="Basic and acidic residues" evidence="1">
    <location>
        <begin position="96"/>
        <end position="109"/>
    </location>
</feature>
<dbReference type="EMBL" id="ABJB010718678">
    <property type="status" value="NOT_ANNOTATED_CDS"/>
    <property type="molecule type" value="Genomic_DNA"/>
</dbReference>
<organism>
    <name type="scientific">Ixodes scapularis</name>
    <name type="common">Black-legged tick</name>
    <name type="synonym">Deer tick</name>
    <dbReference type="NCBI Taxonomy" id="6945"/>
    <lineage>
        <taxon>Eukaryota</taxon>
        <taxon>Metazoa</taxon>
        <taxon>Ecdysozoa</taxon>
        <taxon>Arthropoda</taxon>
        <taxon>Chelicerata</taxon>
        <taxon>Arachnida</taxon>
        <taxon>Acari</taxon>
        <taxon>Parasitiformes</taxon>
        <taxon>Ixodida</taxon>
        <taxon>Ixodoidea</taxon>
        <taxon>Ixodidae</taxon>
        <taxon>Ixodinae</taxon>
        <taxon>Ixodes</taxon>
    </lineage>
</organism>
<protein>
    <submittedName>
        <fullName evidence="2 3">Uncharacterized protein</fullName>
    </submittedName>
</protein>
<reference evidence="2 4" key="1">
    <citation type="submission" date="2008-03" db="EMBL/GenBank/DDBJ databases">
        <title>Annotation of Ixodes scapularis.</title>
        <authorList>
            <consortium name="Ixodes scapularis Genome Project Consortium"/>
            <person name="Caler E."/>
            <person name="Hannick L.I."/>
            <person name="Bidwell S."/>
            <person name="Joardar V."/>
            <person name="Thiagarajan M."/>
            <person name="Amedeo P."/>
            <person name="Galinsky K.J."/>
            <person name="Schobel S."/>
            <person name="Inman J."/>
            <person name="Hostetler J."/>
            <person name="Miller J."/>
            <person name="Hammond M."/>
            <person name="Megy K."/>
            <person name="Lawson D."/>
            <person name="Kodira C."/>
            <person name="Sutton G."/>
            <person name="Meyer J."/>
            <person name="Hill C.A."/>
            <person name="Birren B."/>
            <person name="Nene V."/>
            <person name="Collins F."/>
            <person name="Alarcon-Chaidez F."/>
            <person name="Wikel S."/>
            <person name="Strausberg R."/>
        </authorList>
    </citation>
    <scope>NUCLEOTIDE SEQUENCE [LARGE SCALE GENOMIC DNA]</scope>
    <source>
        <strain evidence="4">Wikel</strain>
        <strain evidence="2">Wikel colony</strain>
    </source>
</reference>
<dbReference type="VEuPathDB" id="VectorBase:ISCI012454"/>
<dbReference type="EnsemblMetazoa" id="ISCW012454-RA">
    <property type="protein sequence ID" value="ISCW012454-PA"/>
    <property type="gene ID" value="ISCW012454"/>
</dbReference>
<dbReference type="EMBL" id="ABJB010865822">
    <property type="status" value="NOT_ANNOTATED_CDS"/>
    <property type="molecule type" value="Genomic_DNA"/>
</dbReference>
<dbReference type="VEuPathDB" id="VectorBase:ISCW012454"/>
<dbReference type="InParanoid" id="B7QFR7"/>
<accession>B7QFR7</accession>
<dbReference type="Proteomes" id="UP000001555">
    <property type="component" value="Unassembled WGS sequence"/>
</dbReference>
<reference evidence="3" key="2">
    <citation type="submission" date="2020-05" db="UniProtKB">
        <authorList>
            <consortium name="EnsemblMetazoa"/>
        </authorList>
    </citation>
    <scope>IDENTIFICATION</scope>
    <source>
        <strain evidence="3">wikel</strain>
    </source>
</reference>
<evidence type="ECO:0000313" key="2">
    <source>
        <dbReference type="EMBL" id="EEC17689.1"/>
    </source>
</evidence>
<name>B7QFR7_IXOSC</name>
<dbReference type="VEuPathDB" id="VectorBase:ISCP_008950"/>
<feature type="region of interest" description="Disordered" evidence="1">
    <location>
        <begin position="80"/>
        <end position="236"/>
    </location>
</feature>